<dbReference type="GO" id="GO:0005829">
    <property type="term" value="C:cytosol"/>
    <property type="evidence" value="ECO:0007669"/>
    <property type="project" value="TreeGrafter"/>
</dbReference>
<evidence type="ECO:0000256" key="3">
    <source>
        <dbReference type="ARBA" id="ARBA00022993"/>
    </source>
</evidence>
<sequence length="1936" mass="204632">SAAAEGTPPVTVEVVASSESAVLINSSLSSSVLDEFGARSDIECAVRCRARGCSAARQSDSGRLCQLLLLHDASMAAGPPGTHVERQFGGGADPDSRMWLAVDFQQQLWDRRRRFYMFNNSLSGRLGSVQTQRIDISGCYRVTALGARGGATHPDLSPVYPGGLGARVAGSFSLAAGMELSVVVGQAGGDATQPMVNAASGGGGGSFVYRTADGELLLAAGGGGGGGSKGGPGIPGQAGPNGANSLPVSASYTGFGGSGGQPGFTDTSRGNYHGGPGAGWLGRGNMTRKSINHGDRGGGLAEGWVGGVAGSKNSGAVGGFGGGGGGSQSNGASGGGGGFSGGGAGLYFGYTGGGGGSFCGGVGCASQTGGNADSDQGSEAGILLHRCQEEAGIVLHQSTAAACGRQPPHPQAVAQDDAAGAGGHQAGADQHGQPGRRRGQQRPTIPKVEAQRGDLVGGAHAAGQVEQLVRVPDDVECAGPEALRQVRQVEEGHRQHQPQLAAPVRQRRLVGVGGRSGQAGEHRQVGDEAGEHETRQAEHLPAQGSGGIFLGLYLVKCWLFGTDGGGGGGGQKQQLRRGRHHVAGQRVGRIGAGGAVPVEGDGRVINEEANVPGLPGQHVEHVRQRGGQRVQHRGEQEEVQRPDGRVRDAELADGADGHGQEGQRAQQVAPDIEGLVIPAEDAADALRHRADWPQGAAPALQPADLVEHLDRRPQLQAQARQDVHPLHQHQRGAVDLLLNAGLRSQREAFAVQPAADLRDAPQAGVARQLRLRLLRRPVHSLLLPAAAAHPLGVAGWSLGDAGPVAADVASQIRMSSGSPLPEHTQQVLHSEHCHGDWQALAASSGPYSMQLGADPNPTLCAQSRQRSIRSGTPMRFALGGDWQKSHRSGEFAETPPPPPPPPLAEAAASMEDEEAEGAREATTGDFFRRRRRRGAPHSRRSSGVEPAPAARLTAGGPTNSSPSPSSPLSLSASSTTAAATAATAAAAAARRRLASCTRSLRRRRAAWRREPSKSSWKRLGPRRNSRPAAASRSSASDRAVVDIGGTSACWRNADGTKCEIEKKVDGQAAPHLLQQQHPSVQNLDGEGGTVREALGRGEHPLGGVRAVPVAGQLLPAVPAGGVSVGHGALVLHPHHLALFDKALQDAGHGIPGELGASGILLPLTVGLVKRGGGSNCELSASGSFPSDYEARTNLCSCERSSEHQAPKMNFKQKPLRCRATRLRAKIGGPPARKSPGGPKGNAAEKRKGGRRGPGWTALASWGLGCVEFGYKVKAQMGVGVACEDDIVNLLESSHARMMLSACRVIACEDDVVSLLESSHARMICTEYRQTRSAMPNLNRKVSDYLISLNRTDLREMCMALTGHGFFQRHISLQTGCPPTCPFCGIREETAEHHVTFCPYFNKARHKYLGHPQRMDELTTPDNIRDLRAFVRDSGRMRVADASTANLPTILAGTGRTPKPSGVIGGEDDVVSLLESSKARMMWPTTSGSLIFYARTTDPQRLTGRPKSSRTSGTRPLISREKCSISWKPATPMSSSGMQRCERSSVWLSHKHIGMRSYKHAAKFRQKEDSKDQQGMEPISLKRILTPKHLLNSPDVFGCLDRGCSMTKILYVKSLANDEAHVSLELAVFMNKDFANALDWMVARAKEEGKFDKGMKIRATGVGGEKYKAEIESKLSMEVQIANEFVCQQKGSHFLLKNFDDDVSCYPSSDFKPQHEPPDWVKVMQRKFDSLFTENDGKRFPAIFGFCGSGISFNKLNEDLTTEVLGITMLGGKSFLGMAKLIVGTNDYGELMRLAEKGFRGNVDTQVNEMFALGDSKEYSVLPPDMPLFPFGKASDCEEAKYSKEDLAASVVGSLAASLIPQVAAYARMHRIRRVYLGGHLFSGKVARDLFEANCRMSVGMSPVTVRFLSNGHTGCLGALLMPPEESAKLRSEMTLG</sequence>
<dbReference type="PANTHER" id="PTHR12280:SF20">
    <property type="entry name" value="4'-PHOSPHOPANTETHEINE PHOSPHATASE"/>
    <property type="match status" value="1"/>
</dbReference>
<keyword evidence="2" id="KW-0067">ATP-binding</keyword>
<keyword evidence="3" id="KW-0173">Coenzyme A biosynthesis</keyword>
<accession>A0A1I8I8C9</accession>
<feature type="region of interest" description="Disordered" evidence="4">
    <location>
        <begin position="1226"/>
        <end position="1253"/>
    </location>
</feature>
<reference evidence="6" key="1">
    <citation type="submission" date="2016-11" db="UniProtKB">
        <authorList>
            <consortium name="WormBaseParasite"/>
        </authorList>
    </citation>
    <scope>IDENTIFICATION</scope>
</reference>
<dbReference type="GO" id="GO:0004594">
    <property type="term" value="F:pantothenate kinase activity"/>
    <property type="evidence" value="ECO:0007669"/>
    <property type="project" value="TreeGrafter"/>
</dbReference>
<feature type="compositionally biased region" description="Basic and acidic residues" evidence="4">
    <location>
        <begin position="632"/>
        <end position="661"/>
    </location>
</feature>
<evidence type="ECO:0000313" key="6">
    <source>
        <dbReference type="WBParaSite" id="maker-uti_cns_0010402-snap-gene-0.2-mRNA-1"/>
    </source>
</evidence>
<dbReference type="WBParaSite" id="maker-uti_cns_0010402-snap-gene-0.2-mRNA-1">
    <property type="protein sequence ID" value="maker-uti_cns_0010402-snap-gene-0.2-mRNA-1"/>
    <property type="gene ID" value="maker-uti_cns_0010402-snap-gene-0.2"/>
</dbReference>
<dbReference type="Gene3D" id="3.30.420.40">
    <property type="match status" value="1"/>
</dbReference>
<feature type="region of interest" description="Disordered" evidence="4">
    <location>
        <begin position="999"/>
        <end position="1037"/>
    </location>
</feature>
<dbReference type="Proteomes" id="UP000095280">
    <property type="component" value="Unplaced"/>
</dbReference>
<feature type="compositionally biased region" description="Basic residues" evidence="4">
    <location>
        <begin position="1015"/>
        <end position="1025"/>
    </location>
</feature>
<evidence type="ECO:0000256" key="2">
    <source>
        <dbReference type="ARBA" id="ARBA00022840"/>
    </source>
</evidence>
<evidence type="ECO:0000313" key="5">
    <source>
        <dbReference type="Proteomes" id="UP000095280"/>
    </source>
</evidence>
<keyword evidence="1" id="KW-0547">Nucleotide-binding</keyword>
<evidence type="ECO:0000256" key="1">
    <source>
        <dbReference type="ARBA" id="ARBA00022741"/>
    </source>
</evidence>
<feature type="compositionally biased region" description="Basic and acidic residues" evidence="4">
    <location>
        <begin position="520"/>
        <end position="537"/>
    </location>
</feature>
<dbReference type="SUPFAM" id="SSF53067">
    <property type="entry name" value="Actin-like ATPase domain"/>
    <property type="match status" value="1"/>
</dbReference>
<dbReference type="InterPro" id="IPR043129">
    <property type="entry name" value="ATPase_NBD"/>
</dbReference>
<proteinExistence type="predicted"/>
<feature type="compositionally biased region" description="Polar residues" evidence="4">
    <location>
        <begin position="859"/>
        <end position="870"/>
    </location>
</feature>
<feature type="region of interest" description="Disordered" evidence="4">
    <location>
        <begin position="848"/>
        <end position="972"/>
    </location>
</feature>
<feature type="compositionally biased region" description="Pro residues" evidence="4">
    <location>
        <begin position="894"/>
        <end position="903"/>
    </location>
</feature>
<feature type="region of interest" description="Disordered" evidence="4">
    <location>
        <begin position="401"/>
        <end position="444"/>
    </location>
</feature>
<organism evidence="5 6">
    <name type="scientific">Macrostomum lignano</name>
    <dbReference type="NCBI Taxonomy" id="282301"/>
    <lineage>
        <taxon>Eukaryota</taxon>
        <taxon>Metazoa</taxon>
        <taxon>Spiralia</taxon>
        <taxon>Lophotrochozoa</taxon>
        <taxon>Platyhelminthes</taxon>
        <taxon>Rhabditophora</taxon>
        <taxon>Macrostomorpha</taxon>
        <taxon>Macrostomida</taxon>
        <taxon>Macrostomidae</taxon>
        <taxon>Macrostomum</taxon>
    </lineage>
</organism>
<dbReference type="CDD" id="cd24086">
    <property type="entry name" value="ASKHA_NBD_PanK-II_euk"/>
    <property type="match status" value="1"/>
</dbReference>
<feature type="region of interest" description="Disordered" evidence="4">
    <location>
        <begin position="619"/>
        <end position="671"/>
    </location>
</feature>
<keyword evidence="5" id="KW-1185">Reference proteome</keyword>
<feature type="compositionally biased region" description="Low complexity" evidence="4">
    <location>
        <begin position="960"/>
        <end position="972"/>
    </location>
</feature>
<name>A0A1I8I8C9_9PLAT</name>
<dbReference type="GO" id="GO:0005634">
    <property type="term" value="C:nucleus"/>
    <property type="evidence" value="ECO:0007669"/>
    <property type="project" value="TreeGrafter"/>
</dbReference>
<dbReference type="GO" id="GO:0005524">
    <property type="term" value="F:ATP binding"/>
    <property type="evidence" value="ECO:0007669"/>
    <property type="project" value="UniProtKB-KW"/>
</dbReference>
<dbReference type="Pfam" id="PF03630">
    <property type="entry name" value="Fumble"/>
    <property type="match status" value="1"/>
</dbReference>
<feature type="compositionally biased region" description="Basic residues" evidence="4">
    <location>
        <begin position="928"/>
        <end position="940"/>
    </location>
</feature>
<feature type="compositionally biased region" description="Low complexity" evidence="4">
    <location>
        <begin position="1026"/>
        <end position="1037"/>
    </location>
</feature>
<feature type="region of interest" description="Disordered" evidence="4">
    <location>
        <begin position="513"/>
        <end position="537"/>
    </location>
</feature>
<protein>
    <submittedName>
        <fullName evidence="6">Apple domain-containing protein</fullName>
    </submittedName>
</protein>
<dbReference type="Gene3D" id="3.30.420.510">
    <property type="match status" value="1"/>
</dbReference>
<evidence type="ECO:0000256" key="4">
    <source>
        <dbReference type="SAM" id="MobiDB-lite"/>
    </source>
</evidence>
<dbReference type="GO" id="GO:0015937">
    <property type="term" value="P:coenzyme A biosynthetic process"/>
    <property type="evidence" value="ECO:0007669"/>
    <property type="project" value="UniProtKB-KW"/>
</dbReference>
<dbReference type="PANTHER" id="PTHR12280">
    <property type="entry name" value="PANTOTHENATE KINASE"/>
    <property type="match status" value="1"/>
</dbReference>
<dbReference type="InterPro" id="IPR004567">
    <property type="entry name" value="Type_II_PanK"/>
</dbReference>